<keyword evidence="6" id="KW-1185">Reference proteome</keyword>
<evidence type="ECO:0000313" key="6">
    <source>
        <dbReference type="Proteomes" id="UP000189705"/>
    </source>
</evidence>
<dbReference type="CTD" id="770"/>
<dbReference type="GO" id="GO:0004089">
    <property type="term" value="F:carbonate dehydratase activity"/>
    <property type="evidence" value="ECO:0007669"/>
    <property type="project" value="InterPro"/>
</dbReference>
<dbReference type="RefSeq" id="XP_025063557.1">
    <property type="nucleotide sequence ID" value="XM_025207772.1"/>
</dbReference>
<evidence type="ECO:0000256" key="3">
    <source>
        <dbReference type="ARBA" id="ARBA00042748"/>
    </source>
</evidence>
<dbReference type="GO" id="GO:0008270">
    <property type="term" value="F:zinc ion binding"/>
    <property type="evidence" value="ECO:0007669"/>
    <property type="project" value="InterPro"/>
</dbReference>
<dbReference type="STRING" id="38654.A0A3Q0GVT7"/>
<feature type="compositionally biased region" description="Gly residues" evidence="4">
    <location>
        <begin position="1"/>
        <end position="10"/>
    </location>
</feature>
<sequence>GVRGWAGGAGSSRAPDRQLLGQRQRAPESIAQVVPVRPYEDWWAYKESLHGSFVPGPPFWGLVNSAWSLCAVGKRQSPVDVDSSQVVYDPFLPPLCLSTGGQTVSGTMYNTGRHVSFRPEQLQLVNISGGPLLYSHRLEELRLHFGGHDTTGSEHRLNQQPFPAEVQLIHYNQELYSNASEAARSPNGLAIISLLVNIGPNSNPFLNRLLNRETITRISYKNDAYLLQDLHMEQLYPETFGFITYQGSMTAPPCYETVTWVLIDQPLNITSVQWMVPDLPKLSASRQFLHLLTRQQAPFHRGNRGVPNNMRVPAPSP</sequence>
<dbReference type="KEGG" id="asn:102382573"/>
<dbReference type="InterPro" id="IPR036398">
    <property type="entry name" value="CA_dom_sf"/>
</dbReference>
<reference evidence="7" key="1">
    <citation type="submission" date="2025-08" db="UniProtKB">
        <authorList>
            <consortium name="RefSeq"/>
        </authorList>
    </citation>
    <scope>IDENTIFICATION</scope>
</reference>
<dbReference type="PROSITE" id="PS51144">
    <property type="entry name" value="ALPHA_CA_2"/>
    <property type="match status" value="1"/>
</dbReference>
<evidence type="ECO:0000256" key="1">
    <source>
        <dbReference type="ARBA" id="ARBA00010718"/>
    </source>
</evidence>
<comment type="similarity">
    <text evidence="1">Belongs to the alpha-carbonic anhydrase family.</text>
</comment>
<dbReference type="GO" id="GO:0006730">
    <property type="term" value="P:one-carbon metabolic process"/>
    <property type="evidence" value="ECO:0007669"/>
    <property type="project" value="TreeGrafter"/>
</dbReference>
<gene>
    <name evidence="7" type="primary">CA11</name>
</gene>
<evidence type="ECO:0000313" key="7">
    <source>
        <dbReference type="RefSeq" id="XP_025063557.1"/>
    </source>
</evidence>
<dbReference type="Gene3D" id="3.10.200.10">
    <property type="entry name" value="Alpha carbonic anhydrase"/>
    <property type="match status" value="1"/>
</dbReference>
<dbReference type="InParanoid" id="A0A3Q0GVT7"/>
<dbReference type="PANTHER" id="PTHR18952:SF93">
    <property type="entry name" value="CARBONIC ANHYDRASE-RELATED PROTEIN 11"/>
    <property type="match status" value="1"/>
</dbReference>
<dbReference type="Pfam" id="PF00194">
    <property type="entry name" value="Carb_anhydrase"/>
    <property type="match status" value="1"/>
</dbReference>
<protein>
    <recommendedName>
        <fullName evidence="2">Carbonic anhydrase-related protein 11</fullName>
    </recommendedName>
    <alternativeName>
        <fullName evidence="3">CA-RP XI</fullName>
    </alternativeName>
</protein>
<feature type="domain" description="Alpha-carbonic anhydrase" evidence="5">
    <location>
        <begin position="41"/>
        <end position="317"/>
    </location>
</feature>
<dbReference type="InterPro" id="IPR023561">
    <property type="entry name" value="Carbonic_anhydrase_a-class"/>
</dbReference>
<accession>A0A3Q0GVT7</accession>
<evidence type="ECO:0000256" key="2">
    <source>
        <dbReference type="ARBA" id="ARBA00041142"/>
    </source>
</evidence>
<dbReference type="InterPro" id="IPR001148">
    <property type="entry name" value="CA_dom"/>
</dbReference>
<dbReference type="SMART" id="SM01057">
    <property type="entry name" value="Carb_anhydrase"/>
    <property type="match status" value="1"/>
</dbReference>
<proteinExistence type="inferred from homology"/>
<dbReference type="PANTHER" id="PTHR18952">
    <property type="entry name" value="CARBONIC ANHYDRASE"/>
    <property type="match status" value="1"/>
</dbReference>
<feature type="region of interest" description="Disordered" evidence="4">
    <location>
        <begin position="1"/>
        <end position="24"/>
    </location>
</feature>
<dbReference type="GeneID" id="102382573"/>
<dbReference type="GO" id="GO:0016323">
    <property type="term" value="C:basolateral plasma membrane"/>
    <property type="evidence" value="ECO:0007669"/>
    <property type="project" value="TreeGrafter"/>
</dbReference>
<dbReference type="AlphaFoldDB" id="A0A3Q0GVT7"/>
<dbReference type="Proteomes" id="UP000189705">
    <property type="component" value="Unplaced"/>
</dbReference>
<dbReference type="SUPFAM" id="SSF51069">
    <property type="entry name" value="Carbonic anhydrase"/>
    <property type="match status" value="1"/>
</dbReference>
<evidence type="ECO:0000256" key="4">
    <source>
        <dbReference type="SAM" id="MobiDB-lite"/>
    </source>
</evidence>
<feature type="non-terminal residue" evidence="7">
    <location>
        <position position="1"/>
    </location>
</feature>
<evidence type="ECO:0000259" key="5">
    <source>
        <dbReference type="PROSITE" id="PS51144"/>
    </source>
</evidence>
<name>A0A3Q0GVT7_ALLSI</name>
<organism evidence="6 7">
    <name type="scientific">Alligator sinensis</name>
    <name type="common">Chinese alligator</name>
    <dbReference type="NCBI Taxonomy" id="38654"/>
    <lineage>
        <taxon>Eukaryota</taxon>
        <taxon>Metazoa</taxon>
        <taxon>Chordata</taxon>
        <taxon>Craniata</taxon>
        <taxon>Vertebrata</taxon>
        <taxon>Euteleostomi</taxon>
        <taxon>Archelosauria</taxon>
        <taxon>Archosauria</taxon>
        <taxon>Crocodylia</taxon>
        <taxon>Alligatoridae</taxon>
        <taxon>Alligatorinae</taxon>
        <taxon>Alligator</taxon>
    </lineage>
</organism>